<dbReference type="PROSITE" id="PS51349">
    <property type="entry name" value="FMN_HYDROXY_ACID_DH_2"/>
    <property type="match status" value="1"/>
</dbReference>
<evidence type="ECO:0000313" key="8">
    <source>
        <dbReference type="Proteomes" id="UP001518989"/>
    </source>
</evidence>
<evidence type="ECO:0000259" key="6">
    <source>
        <dbReference type="PROSITE" id="PS51349"/>
    </source>
</evidence>
<comment type="similarity">
    <text evidence="5">Belongs to the FMN-dependent alpha-hydroxy acid dehydrogenase family.</text>
</comment>
<evidence type="ECO:0000313" key="7">
    <source>
        <dbReference type="EMBL" id="MBO1078642.1"/>
    </source>
</evidence>
<dbReference type="EMBL" id="JACTNG010000002">
    <property type="protein sequence ID" value="MBO1078642.1"/>
    <property type="molecule type" value="Genomic_DNA"/>
</dbReference>
<sequence>MALQRNAGIRPPMQVPSGIVSVADYAPHARARLDEAAWAYVEAGAADGLTAADNLSAFARLKLNAAVLADLGGAGTHLHLFGHEHRHPILVAPTAFHRLLHPEAELATATGARAMQAGLVVSAQASTALEPVAALAGHAPPPWFQLYVQPDRGFTLALLRRAEQAGFGAIVLTVDAGVSLRNAEQRAGFRLPPGVEAVNLRGMPAAPRAANSDTFALLSDAPSWADVAALRAATRLPLLLKGIMTAADARRALDAGADGIVVSNHGGRVLDGAPASIDALPPIAAAVAGRVPLLLDGGIRRGTDVLKALALGARAVLVGRPVLHGLAVAGAAGVAHVLSLLRTELEIAMAQTGCPTLADIGPHVLWNRP</sequence>
<name>A0ABS3KMG9_9PROT</name>
<organism evidence="7 8">
    <name type="scientific">Roseomonas haemaphysalidis</name>
    <dbReference type="NCBI Taxonomy" id="2768162"/>
    <lineage>
        <taxon>Bacteria</taxon>
        <taxon>Pseudomonadati</taxon>
        <taxon>Pseudomonadota</taxon>
        <taxon>Alphaproteobacteria</taxon>
        <taxon>Acetobacterales</taxon>
        <taxon>Roseomonadaceae</taxon>
        <taxon>Roseomonas</taxon>
    </lineage>
</organism>
<evidence type="ECO:0000256" key="1">
    <source>
        <dbReference type="ARBA" id="ARBA00001917"/>
    </source>
</evidence>
<dbReference type="InterPro" id="IPR000262">
    <property type="entry name" value="FMN-dep_DH"/>
</dbReference>
<accession>A0ABS3KMG9</accession>
<dbReference type="PANTHER" id="PTHR10578">
    <property type="entry name" value="S -2-HYDROXY-ACID OXIDASE-RELATED"/>
    <property type="match status" value="1"/>
</dbReference>
<proteinExistence type="inferred from homology"/>
<dbReference type="PANTHER" id="PTHR10578:SF107">
    <property type="entry name" value="2-HYDROXYACID OXIDASE 1"/>
    <property type="match status" value="1"/>
</dbReference>
<dbReference type="InterPro" id="IPR013785">
    <property type="entry name" value="Aldolase_TIM"/>
</dbReference>
<dbReference type="InterPro" id="IPR012133">
    <property type="entry name" value="Alpha-hydoxy_acid_DH_FMN"/>
</dbReference>
<gene>
    <name evidence="7" type="ORF">IAI61_06335</name>
</gene>
<keyword evidence="4" id="KW-0560">Oxidoreductase</keyword>
<dbReference type="SUPFAM" id="SSF51395">
    <property type="entry name" value="FMN-linked oxidoreductases"/>
    <property type="match status" value="1"/>
</dbReference>
<keyword evidence="8" id="KW-1185">Reference proteome</keyword>
<evidence type="ECO:0000256" key="4">
    <source>
        <dbReference type="ARBA" id="ARBA00023002"/>
    </source>
</evidence>
<keyword evidence="2" id="KW-0285">Flavoprotein</keyword>
<dbReference type="CDD" id="cd02809">
    <property type="entry name" value="alpha_hydroxyacid_oxid_FMN"/>
    <property type="match status" value="1"/>
</dbReference>
<dbReference type="Gene3D" id="3.20.20.70">
    <property type="entry name" value="Aldolase class I"/>
    <property type="match status" value="1"/>
</dbReference>
<protein>
    <submittedName>
        <fullName evidence="7">Alpha-hydroxy-acid oxidizing protein</fullName>
    </submittedName>
</protein>
<dbReference type="Proteomes" id="UP001518989">
    <property type="component" value="Unassembled WGS sequence"/>
</dbReference>
<comment type="cofactor">
    <cofactor evidence="1">
        <name>FMN</name>
        <dbReference type="ChEBI" id="CHEBI:58210"/>
    </cofactor>
</comment>
<keyword evidence="3" id="KW-0288">FMN</keyword>
<evidence type="ECO:0000256" key="5">
    <source>
        <dbReference type="ARBA" id="ARBA00024042"/>
    </source>
</evidence>
<dbReference type="InterPro" id="IPR037396">
    <property type="entry name" value="FMN_HAD"/>
</dbReference>
<dbReference type="PIRSF" id="PIRSF000138">
    <property type="entry name" value="Al-hdrx_acd_dh"/>
    <property type="match status" value="1"/>
</dbReference>
<comment type="caution">
    <text evidence="7">The sequence shown here is derived from an EMBL/GenBank/DDBJ whole genome shotgun (WGS) entry which is preliminary data.</text>
</comment>
<evidence type="ECO:0000256" key="3">
    <source>
        <dbReference type="ARBA" id="ARBA00022643"/>
    </source>
</evidence>
<dbReference type="Pfam" id="PF01070">
    <property type="entry name" value="FMN_dh"/>
    <property type="match status" value="1"/>
</dbReference>
<evidence type="ECO:0000256" key="2">
    <source>
        <dbReference type="ARBA" id="ARBA00022630"/>
    </source>
</evidence>
<feature type="domain" description="FMN hydroxy acid dehydrogenase" evidence="6">
    <location>
        <begin position="14"/>
        <end position="369"/>
    </location>
</feature>
<reference evidence="7 8" key="1">
    <citation type="submission" date="2020-09" db="EMBL/GenBank/DDBJ databases">
        <title>Roseomonas.</title>
        <authorList>
            <person name="Zhu W."/>
        </authorList>
    </citation>
    <scope>NUCLEOTIDE SEQUENCE [LARGE SCALE GENOMIC DNA]</scope>
    <source>
        <strain evidence="7 8">573</strain>
    </source>
</reference>